<evidence type="ECO:0000313" key="2">
    <source>
        <dbReference type="Proteomes" id="UP000558488"/>
    </source>
</evidence>
<dbReference type="AlphaFoldDB" id="A0A7J7WDF0"/>
<organism evidence="1 2">
    <name type="scientific">Pipistrellus kuhlii</name>
    <name type="common">Kuhl's pipistrelle</name>
    <dbReference type="NCBI Taxonomy" id="59472"/>
    <lineage>
        <taxon>Eukaryota</taxon>
        <taxon>Metazoa</taxon>
        <taxon>Chordata</taxon>
        <taxon>Craniata</taxon>
        <taxon>Vertebrata</taxon>
        <taxon>Euteleostomi</taxon>
        <taxon>Mammalia</taxon>
        <taxon>Eutheria</taxon>
        <taxon>Laurasiatheria</taxon>
        <taxon>Chiroptera</taxon>
        <taxon>Yangochiroptera</taxon>
        <taxon>Vespertilionidae</taxon>
        <taxon>Pipistrellus</taxon>
    </lineage>
</organism>
<dbReference type="Proteomes" id="UP000558488">
    <property type="component" value="Unassembled WGS sequence"/>
</dbReference>
<protein>
    <submittedName>
        <fullName evidence="1">Uncharacterized protein</fullName>
    </submittedName>
</protein>
<keyword evidence="2" id="KW-1185">Reference proteome</keyword>
<name>A0A7J7WDF0_PIPKU</name>
<sequence length="266" mass="31121">MPPHLAPPPANNYSCMQPCKQATLTFQLNGRQSSFSPETGFQRDWELVSLWVEESNAHQPVSHMRPLTSVFQHLSPECSFLFQSSYRAFFQPACLWFWVVDILSFSCSFEIVMHGSNLGVFTYTAILDPSCYLLMNLYFPYEQRKPALSHPVLNTWHCITKKSFPFFLIICSYYCELLEYYFIQWVCSLLLPVASNMYFGVHCPVVSSFFESFLTLDTVKCSRFILPQTWNWLFLQETLFFSMGCLKQRSIIFQNPRPYHFLAELI</sequence>
<accession>A0A7J7WDF0</accession>
<reference evidence="1 2" key="1">
    <citation type="journal article" date="2020" name="Nature">
        <title>Six reference-quality genomes reveal evolution of bat adaptations.</title>
        <authorList>
            <person name="Jebb D."/>
            <person name="Huang Z."/>
            <person name="Pippel M."/>
            <person name="Hughes G.M."/>
            <person name="Lavrichenko K."/>
            <person name="Devanna P."/>
            <person name="Winkler S."/>
            <person name="Jermiin L.S."/>
            <person name="Skirmuntt E.C."/>
            <person name="Katzourakis A."/>
            <person name="Burkitt-Gray L."/>
            <person name="Ray D.A."/>
            <person name="Sullivan K.A.M."/>
            <person name="Roscito J.G."/>
            <person name="Kirilenko B.M."/>
            <person name="Davalos L.M."/>
            <person name="Corthals A.P."/>
            <person name="Power M.L."/>
            <person name="Jones G."/>
            <person name="Ransome R.D."/>
            <person name="Dechmann D.K.N."/>
            <person name="Locatelli A.G."/>
            <person name="Puechmaille S.J."/>
            <person name="Fedrigo O."/>
            <person name="Jarvis E.D."/>
            <person name="Hiller M."/>
            <person name="Vernes S.C."/>
            <person name="Myers E.W."/>
            <person name="Teeling E.C."/>
        </authorList>
    </citation>
    <scope>NUCLEOTIDE SEQUENCE [LARGE SCALE GENOMIC DNA]</scope>
    <source>
        <strain evidence="1">MPipKuh1</strain>
        <tissue evidence="1">Flight muscle</tissue>
    </source>
</reference>
<dbReference type="EMBL" id="JACAGB010000011">
    <property type="protein sequence ID" value="KAF6335366.1"/>
    <property type="molecule type" value="Genomic_DNA"/>
</dbReference>
<proteinExistence type="predicted"/>
<gene>
    <name evidence="1" type="ORF">mPipKuh1_008049</name>
</gene>
<comment type="caution">
    <text evidence="1">The sequence shown here is derived from an EMBL/GenBank/DDBJ whole genome shotgun (WGS) entry which is preliminary data.</text>
</comment>
<evidence type="ECO:0000313" key="1">
    <source>
        <dbReference type="EMBL" id="KAF6335366.1"/>
    </source>
</evidence>